<sequence>MTTIRLSRTYAIAAKTDPPAETQATVYIEDDRGARFVLSESTGKGVYISDNLNLSVTRKFRLHLNTRSGKEYVSDYSLIKITPAIDAVNWRVENSFLNLYVDTHDATGNTLYYRWETDEAWEIYPPYNPGIEYANNGVQPIVVRYPRICWGNQHSNAVQIAKTTGLTQDVVADYRLRQHPAGSERFFSRYSMLVQQHALSKVEYDYWELLRKNTESIGSLFDPQPSQVTGNVHCLSDPEEMVLGFIGAHSISEIRIFITRAELPAAVRVLNGYEACVPPDTMFISGPRAPRGNAAVLLKDAFATQQQLPIGPVYDANGGGLVGYTVKSRDCVDCRTRGSATKP</sequence>
<dbReference type="EMBL" id="JACXAC010000005">
    <property type="protein sequence ID" value="MBD2723456.1"/>
    <property type="molecule type" value="Genomic_DNA"/>
</dbReference>
<dbReference type="Pfam" id="PF14054">
    <property type="entry name" value="DUF4249"/>
    <property type="match status" value="1"/>
</dbReference>
<keyword evidence="2" id="KW-1185">Reference proteome</keyword>
<accession>A0ABR8JU03</accession>
<comment type="caution">
    <text evidence="1">The sequence shown here is derived from an EMBL/GenBank/DDBJ whole genome shotgun (WGS) entry which is preliminary data.</text>
</comment>
<reference evidence="1 2" key="1">
    <citation type="submission" date="2020-09" db="EMBL/GenBank/DDBJ databases">
        <authorList>
            <person name="Kim M.K."/>
        </authorList>
    </citation>
    <scope>NUCLEOTIDE SEQUENCE [LARGE SCALE GENOMIC DNA]</scope>
    <source>
        <strain evidence="1 2">BT189</strain>
    </source>
</reference>
<organism evidence="1 2">
    <name type="scientific">Hymenobacter armeniacus</name>
    <dbReference type="NCBI Taxonomy" id="2771358"/>
    <lineage>
        <taxon>Bacteria</taxon>
        <taxon>Pseudomonadati</taxon>
        <taxon>Bacteroidota</taxon>
        <taxon>Cytophagia</taxon>
        <taxon>Cytophagales</taxon>
        <taxon>Hymenobacteraceae</taxon>
        <taxon>Hymenobacter</taxon>
    </lineage>
</organism>
<dbReference type="Proteomes" id="UP000606003">
    <property type="component" value="Unassembled WGS sequence"/>
</dbReference>
<proteinExistence type="predicted"/>
<gene>
    <name evidence="1" type="ORF">IC234_15105</name>
</gene>
<evidence type="ECO:0000313" key="1">
    <source>
        <dbReference type="EMBL" id="MBD2723456.1"/>
    </source>
</evidence>
<protein>
    <submittedName>
        <fullName evidence="1">DUF4249 domain-containing protein</fullName>
    </submittedName>
</protein>
<name>A0ABR8JU03_9BACT</name>
<dbReference type="InterPro" id="IPR025345">
    <property type="entry name" value="DUF4249"/>
</dbReference>
<evidence type="ECO:0000313" key="2">
    <source>
        <dbReference type="Proteomes" id="UP000606003"/>
    </source>
</evidence>